<reference evidence="6 8" key="2">
    <citation type="submission" date="2015-10" db="EMBL/GenBank/DDBJ databases">
        <title>A novel member of the family Ruminococcaceae isolated from human faeces.</title>
        <authorList>
            <person name="Shkoporov A.N."/>
            <person name="Chaplin A.V."/>
            <person name="Motuzova O.V."/>
            <person name="Kafarskaia L.I."/>
            <person name="Efimov B.A."/>
        </authorList>
    </citation>
    <scope>NUCLEOTIDE SEQUENCE [LARGE SCALE GENOMIC DNA]</scope>
    <source>
        <strain evidence="6 8">668</strain>
    </source>
</reference>
<dbReference type="Proteomes" id="UP000053433">
    <property type="component" value="Unassembled WGS sequence"/>
</dbReference>
<evidence type="ECO:0000313" key="8">
    <source>
        <dbReference type="Proteomes" id="UP000053433"/>
    </source>
</evidence>
<dbReference type="PANTHER" id="PTHR36845">
    <property type="entry name" value="HYDROLASE, PUTATIVE (AFU_ORTHOLOGUE AFUA_7G05090)-RELATED"/>
    <property type="match status" value="1"/>
</dbReference>
<protein>
    <submittedName>
        <fullName evidence="5">Glucoronyl hydrolase</fullName>
    </submittedName>
</protein>
<evidence type="ECO:0000313" key="6">
    <source>
        <dbReference type="EMBL" id="KUE74650.1"/>
    </source>
</evidence>
<keyword evidence="1 5" id="KW-0378">Hydrolase</keyword>
<comment type="caution">
    <text evidence="5">The sequence shown here is derived from an EMBL/GenBank/DDBJ whole genome shotgun (WGS) entry which is preliminary data.</text>
</comment>
<dbReference type="EMBL" id="LMUA01000052">
    <property type="protein sequence ID" value="KUE74650.1"/>
    <property type="molecule type" value="Genomic_DNA"/>
</dbReference>
<reference evidence="5" key="1">
    <citation type="submission" date="2015-02" db="EMBL/GenBank/DDBJ databases">
        <title>A novel member of the family Ruminococcaceae isolated from human feces.</title>
        <authorList>
            <person name="Shkoporov A.N."/>
            <person name="Chaplin A.V."/>
            <person name="Motuzova O.V."/>
            <person name="Kafarskaia L.I."/>
            <person name="Khokhlova E.V."/>
            <person name="Efimov B.A."/>
        </authorList>
    </citation>
    <scope>NUCLEOTIDE SEQUENCE [LARGE SCALE GENOMIC DNA]</scope>
    <source>
        <strain evidence="5">585-1</strain>
    </source>
</reference>
<name>A0A0D8IW98_9FIRM</name>
<feature type="binding site" evidence="4">
    <location>
        <position position="229"/>
    </location>
    <ligand>
        <name>substrate</name>
    </ligand>
</feature>
<evidence type="ECO:0000256" key="1">
    <source>
        <dbReference type="ARBA" id="ARBA00022801"/>
    </source>
</evidence>
<accession>A0A0W7TLD7</accession>
<evidence type="ECO:0000313" key="5">
    <source>
        <dbReference type="EMBL" id="KJF38561.1"/>
    </source>
</evidence>
<feature type="binding site" evidence="4">
    <location>
        <position position="247"/>
    </location>
    <ligand>
        <name>substrate</name>
    </ligand>
</feature>
<evidence type="ECO:0000256" key="2">
    <source>
        <dbReference type="ARBA" id="ARBA00038358"/>
    </source>
</evidence>
<dbReference type="InterPro" id="IPR012341">
    <property type="entry name" value="6hp_glycosidase-like_sf"/>
</dbReference>
<evidence type="ECO:0000256" key="4">
    <source>
        <dbReference type="PIRSR" id="PIRSR610905-2"/>
    </source>
</evidence>
<evidence type="ECO:0000256" key="3">
    <source>
        <dbReference type="PIRSR" id="PIRSR610905-1"/>
    </source>
</evidence>
<dbReference type="GO" id="GO:0052757">
    <property type="term" value="F:chondroitin hydrolase activity"/>
    <property type="evidence" value="ECO:0007669"/>
    <property type="project" value="TreeGrafter"/>
</dbReference>
<dbReference type="Proteomes" id="UP000032483">
    <property type="component" value="Unassembled WGS sequence"/>
</dbReference>
<comment type="similarity">
    <text evidence="2">Belongs to the glycosyl hydrolase 88 family.</text>
</comment>
<dbReference type="GO" id="GO:0000272">
    <property type="term" value="P:polysaccharide catabolic process"/>
    <property type="evidence" value="ECO:0007669"/>
    <property type="project" value="TreeGrafter"/>
</dbReference>
<feature type="binding site" evidence="4">
    <location>
        <position position="111"/>
    </location>
    <ligand>
        <name>substrate</name>
    </ligand>
</feature>
<evidence type="ECO:0000313" key="7">
    <source>
        <dbReference type="Proteomes" id="UP000032483"/>
    </source>
</evidence>
<dbReference type="PATRIC" id="fig|1550024.3.peg.3965"/>
<dbReference type="SUPFAM" id="SSF48208">
    <property type="entry name" value="Six-hairpin glycosidases"/>
    <property type="match status" value="1"/>
</dbReference>
<organism evidence="5 7">
    <name type="scientific">Ruthenibacterium lactatiformans</name>
    <dbReference type="NCBI Taxonomy" id="1550024"/>
    <lineage>
        <taxon>Bacteria</taxon>
        <taxon>Bacillati</taxon>
        <taxon>Bacillota</taxon>
        <taxon>Clostridia</taxon>
        <taxon>Eubacteriales</taxon>
        <taxon>Oscillospiraceae</taxon>
        <taxon>Ruthenibacterium</taxon>
    </lineage>
</organism>
<feature type="binding site" evidence="4">
    <location>
        <position position="243"/>
    </location>
    <ligand>
        <name>substrate</name>
    </ligand>
</feature>
<dbReference type="AlphaFoldDB" id="A0A0D8IW98"/>
<accession>A0A0D8IW98</accession>
<dbReference type="EMBL" id="JXXK01000038">
    <property type="protein sequence ID" value="KJF38561.1"/>
    <property type="molecule type" value="Genomic_DNA"/>
</dbReference>
<keyword evidence="7" id="KW-1185">Reference proteome</keyword>
<gene>
    <name evidence="6" type="ORF">ASJ35_18075</name>
    <name evidence="5" type="ORF">TQ39_17350</name>
</gene>
<feature type="binding site" evidence="4">
    <location>
        <position position="171"/>
    </location>
    <ligand>
        <name>substrate</name>
    </ligand>
</feature>
<feature type="active site" description="Proton donor" evidence="3">
    <location>
        <position position="171"/>
    </location>
</feature>
<dbReference type="Pfam" id="PF07470">
    <property type="entry name" value="Glyco_hydro_88"/>
    <property type="match status" value="1"/>
</dbReference>
<feature type="binding site" evidence="4">
    <location>
        <position position="231"/>
    </location>
    <ligand>
        <name>substrate</name>
    </ligand>
</feature>
<proteinExistence type="inferred from homology"/>
<dbReference type="Gene3D" id="1.50.10.10">
    <property type="match status" value="1"/>
</dbReference>
<dbReference type="PANTHER" id="PTHR36845:SF1">
    <property type="entry name" value="HYDROLASE, PUTATIVE (AFU_ORTHOLOGUE AFUA_7G05090)-RELATED"/>
    <property type="match status" value="1"/>
</dbReference>
<sequence>MDKWIPLERVLRFPEVTPEQVTAALQQCVDQVRNNLPAFEAKFPAANSEHNFYTPGPNTDWTPGFWTGEVWLAYENAKNDSDRFLFRKAGDCQVDSFLKRINIKHYVDHHDMGFLYIPSCVAAYKLTGSVSAREAALKAANQLITRYRPIGEYIQAWGTMDDPNNHRLIIDCLLNIPLLYWATEVTGDGKYREVAEKHIHTTMKHIIREDGSTWHTVFFDSNTGGFVRGATCQGYRDSSAWARGQAWGVYGTAIAYKNTGRAEYINYFKRIAQYFLTHLPDDLCPYWDLGFGNGDEADQPRDSSSSAIVCCGFLEMSKYLPQEDAEYYTSLAKRLVAALIRGYQVKNDCVSNGQLLHGTYAKKTPYNTCVNAGVDECVIWGDYYFMEALTRLKNPNWEMYW</sequence>
<dbReference type="InterPro" id="IPR010905">
    <property type="entry name" value="Glyco_hydro_88"/>
</dbReference>
<feature type="active site" description="Nucleophile" evidence="3">
    <location>
        <position position="111"/>
    </location>
</feature>
<dbReference type="InterPro" id="IPR008928">
    <property type="entry name" value="6-hairpin_glycosidase_sf"/>
</dbReference>
<dbReference type="InterPro" id="IPR052369">
    <property type="entry name" value="UG_Glycosaminoglycan_Hydrolase"/>
</dbReference>